<evidence type="ECO:0008006" key="5">
    <source>
        <dbReference type="Google" id="ProtNLM"/>
    </source>
</evidence>
<feature type="transmembrane region" description="Helical" evidence="2">
    <location>
        <begin position="53"/>
        <end position="74"/>
    </location>
</feature>
<evidence type="ECO:0000313" key="4">
    <source>
        <dbReference type="Proteomes" id="UP001592531"/>
    </source>
</evidence>
<accession>A0ABV6VXD2</accession>
<dbReference type="RefSeq" id="WP_380537226.1">
    <property type="nucleotide sequence ID" value="NZ_JBHFAB010000012.1"/>
</dbReference>
<feature type="transmembrane region" description="Helical" evidence="2">
    <location>
        <begin position="27"/>
        <end position="47"/>
    </location>
</feature>
<keyword evidence="2" id="KW-0812">Transmembrane</keyword>
<evidence type="ECO:0000313" key="3">
    <source>
        <dbReference type="EMBL" id="MFC1418429.1"/>
    </source>
</evidence>
<evidence type="ECO:0000256" key="1">
    <source>
        <dbReference type="SAM" id="MobiDB-lite"/>
    </source>
</evidence>
<protein>
    <recommendedName>
        <fullName evidence="5">DUF2530 domain-containing protein</fullName>
    </recommendedName>
</protein>
<gene>
    <name evidence="3" type="ORF">ACEZDE_17535</name>
</gene>
<dbReference type="Proteomes" id="UP001592531">
    <property type="component" value="Unassembled WGS sequence"/>
</dbReference>
<proteinExistence type="predicted"/>
<feature type="compositionally biased region" description="Low complexity" evidence="1">
    <location>
        <begin position="1"/>
        <end position="13"/>
    </location>
</feature>
<sequence length="88" mass="9341">MSDPSNPSNPSNPITEPKRRPSQVRRAGEGLLVAGLGAAAWVLFFLISSLVHIRFLPLPVIGLLMIAAGLYWAFSRDRHGTGSGGADS</sequence>
<evidence type="ECO:0000256" key="2">
    <source>
        <dbReference type="SAM" id="Phobius"/>
    </source>
</evidence>
<dbReference type="EMBL" id="JBHFAB010000012">
    <property type="protein sequence ID" value="MFC1418429.1"/>
    <property type="molecule type" value="Genomic_DNA"/>
</dbReference>
<comment type="caution">
    <text evidence="3">The sequence shown here is derived from an EMBL/GenBank/DDBJ whole genome shotgun (WGS) entry which is preliminary data.</text>
</comment>
<keyword evidence="2" id="KW-0472">Membrane</keyword>
<organism evidence="3 4">
    <name type="scientific">Streptacidiphilus cavernicola</name>
    <dbReference type="NCBI Taxonomy" id="3342716"/>
    <lineage>
        <taxon>Bacteria</taxon>
        <taxon>Bacillati</taxon>
        <taxon>Actinomycetota</taxon>
        <taxon>Actinomycetes</taxon>
        <taxon>Kitasatosporales</taxon>
        <taxon>Streptomycetaceae</taxon>
        <taxon>Streptacidiphilus</taxon>
    </lineage>
</organism>
<feature type="region of interest" description="Disordered" evidence="1">
    <location>
        <begin position="1"/>
        <end position="23"/>
    </location>
</feature>
<reference evidence="3 4" key="1">
    <citation type="submission" date="2024-09" db="EMBL/GenBank/DDBJ databases">
        <authorList>
            <person name="Lee S.D."/>
        </authorList>
    </citation>
    <scope>NUCLEOTIDE SEQUENCE [LARGE SCALE GENOMIC DNA]</scope>
    <source>
        <strain evidence="3 4">N8-3</strain>
    </source>
</reference>
<keyword evidence="4" id="KW-1185">Reference proteome</keyword>
<keyword evidence="2" id="KW-1133">Transmembrane helix</keyword>
<name>A0ABV6VXD2_9ACTN</name>